<dbReference type="GO" id="GO:0046872">
    <property type="term" value="F:metal ion binding"/>
    <property type="evidence" value="ECO:0007669"/>
    <property type="project" value="UniProtKB-KW"/>
</dbReference>
<organism evidence="6 7">
    <name type="scientific">Brachyspira pilosicoli B2904</name>
    <dbReference type="NCBI Taxonomy" id="1133568"/>
    <lineage>
        <taxon>Bacteria</taxon>
        <taxon>Pseudomonadati</taxon>
        <taxon>Spirochaetota</taxon>
        <taxon>Spirochaetia</taxon>
        <taxon>Brachyspirales</taxon>
        <taxon>Brachyspiraceae</taxon>
        <taxon>Brachyspira</taxon>
    </lineage>
</organism>
<dbReference type="RefSeq" id="WP_014936640.1">
    <property type="nucleotide sequence ID" value="NC_018607.1"/>
</dbReference>
<dbReference type="InterPro" id="IPR035938">
    <property type="entry name" value="Hemerythrin-like_sf"/>
</dbReference>
<dbReference type="PANTHER" id="PTHR37164">
    <property type="entry name" value="BACTERIOHEMERYTHRIN"/>
    <property type="match status" value="1"/>
</dbReference>
<feature type="domain" description="Hemerythrin-like" evidence="5">
    <location>
        <begin position="18"/>
        <end position="136"/>
    </location>
</feature>
<keyword evidence="3" id="KW-0479">Metal-binding</keyword>
<keyword evidence="2" id="KW-0561">Oxygen transport</keyword>
<keyword evidence="4" id="KW-0408">Iron</keyword>
<evidence type="ECO:0000259" key="5">
    <source>
        <dbReference type="Pfam" id="PF01814"/>
    </source>
</evidence>
<evidence type="ECO:0000256" key="1">
    <source>
        <dbReference type="ARBA" id="ARBA00010587"/>
    </source>
</evidence>
<protein>
    <submittedName>
        <fullName evidence="6">Hemerythrin</fullName>
    </submittedName>
</protein>
<reference evidence="6 7" key="1">
    <citation type="journal article" date="2012" name="BMC Genomics">
        <title>Comparative genomics of Brachyspira pilosicoli strains: genome rearrangements, reductions and correlation of genetic compliment with phenotypic diversity.</title>
        <authorList>
            <person name="Mappley L.J."/>
            <person name="Black M.L."/>
            <person name="Abuoun M."/>
            <person name="Darby A.C."/>
            <person name="Woodward M.J."/>
            <person name="Parkhill J."/>
            <person name="Turner A.K."/>
            <person name="Bellgard M.I."/>
            <person name="La T."/>
            <person name="Phillips N.D."/>
            <person name="La Ragione R.M."/>
            <person name="Hampson D.J."/>
        </authorList>
    </citation>
    <scope>NUCLEOTIDE SEQUENCE [LARGE SCALE GENOMIC DNA]</scope>
    <source>
        <strain evidence="6">B2904</strain>
    </source>
</reference>
<evidence type="ECO:0000313" key="6">
    <source>
        <dbReference type="EMBL" id="AFR71569.1"/>
    </source>
</evidence>
<dbReference type="AlphaFoldDB" id="J9UWK5"/>
<dbReference type="Proteomes" id="UP000007346">
    <property type="component" value="Chromosome"/>
</dbReference>
<proteinExistence type="inferred from homology"/>
<dbReference type="InterPro" id="IPR012827">
    <property type="entry name" value="Hemerythrin_metal-bd"/>
</dbReference>
<dbReference type="HOGENOM" id="CLU_086902_2_1_12"/>
<dbReference type="KEGG" id="bpj:B2904_orf2241"/>
<keyword evidence="2" id="KW-0813">Transport</keyword>
<dbReference type="PATRIC" id="fig|1133568.3.peg.2244"/>
<evidence type="ECO:0000256" key="3">
    <source>
        <dbReference type="ARBA" id="ARBA00022723"/>
    </source>
</evidence>
<dbReference type="PANTHER" id="PTHR37164:SF1">
    <property type="entry name" value="BACTERIOHEMERYTHRIN"/>
    <property type="match status" value="1"/>
</dbReference>
<dbReference type="NCBIfam" id="TIGR02481">
    <property type="entry name" value="hemeryth_dom"/>
    <property type="match status" value="1"/>
</dbReference>
<dbReference type="EMBL" id="CP003490">
    <property type="protein sequence ID" value="AFR71569.1"/>
    <property type="molecule type" value="Genomic_DNA"/>
</dbReference>
<dbReference type="SUPFAM" id="SSF47188">
    <property type="entry name" value="Hemerythrin-like"/>
    <property type="match status" value="1"/>
</dbReference>
<evidence type="ECO:0000313" key="7">
    <source>
        <dbReference type="Proteomes" id="UP000007346"/>
    </source>
</evidence>
<evidence type="ECO:0000256" key="2">
    <source>
        <dbReference type="ARBA" id="ARBA00022621"/>
    </source>
</evidence>
<accession>J9UWK5</accession>
<dbReference type="PROSITE" id="PS00550">
    <property type="entry name" value="HEMERYTHRINS"/>
    <property type="match status" value="1"/>
</dbReference>
<dbReference type="Gene3D" id="1.20.120.50">
    <property type="entry name" value="Hemerythrin-like"/>
    <property type="match status" value="1"/>
</dbReference>
<dbReference type="InterPro" id="IPR012312">
    <property type="entry name" value="Hemerythrin-like"/>
</dbReference>
<gene>
    <name evidence="6" type="ORF">B2904_orf2241</name>
</gene>
<dbReference type="NCBIfam" id="NF033749">
    <property type="entry name" value="bact_hemeryth"/>
    <property type="match status" value="1"/>
</dbReference>
<dbReference type="Pfam" id="PF01814">
    <property type="entry name" value="Hemerythrin"/>
    <property type="match status" value="1"/>
</dbReference>
<name>J9UWK5_BRAPL</name>
<dbReference type="CDD" id="cd12107">
    <property type="entry name" value="Hemerythrin"/>
    <property type="match status" value="1"/>
</dbReference>
<comment type="similarity">
    <text evidence="1">Belongs to the hemerythrin family.</text>
</comment>
<dbReference type="GO" id="GO:0005344">
    <property type="term" value="F:oxygen carrier activity"/>
    <property type="evidence" value="ECO:0007669"/>
    <property type="project" value="UniProtKB-KW"/>
</dbReference>
<dbReference type="InterPro" id="IPR016131">
    <property type="entry name" value="Haemerythrin_Fe_BS"/>
</dbReference>
<dbReference type="InterPro" id="IPR050669">
    <property type="entry name" value="Hemerythrin"/>
</dbReference>
<evidence type="ECO:0000256" key="4">
    <source>
        <dbReference type="ARBA" id="ARBA00023004"/>
    </source>
</evidence>
<sequence length="158" mass="19143">MIIVNNEKYIVWKDSFNTGYKRIDEQHEKFVGMLNRLYDINADKDLSNPKIRQEFNSVLKDTIDYMVYHFRTEEDIMKAINYKNLIKHSSKHRDFSNKIFDEVKNYTANNYIDIVSLITYLRNWLFNHILIEDKAFVYELKAILKKQIINIKNIRIKK</sequence>